<dbReference type="Proteomes" id="UP000440694">
    <property type="component" value="Unassembled WGS sequence"/>
</dbReference>
<evidence type="ECO:0000259" key="3">
    <source>
        <dbReference type="SMART" id="SM00062"/>
    </source>
</evidence>
<evidence type="ECO:0000256" key="1">
    <source>
        <dbReference type="ARBA" id="ARBA00022729"/>
    </source>
</evidence>
<dbReference type="NCBIfam" id="TIGR03870">
    <property type="entry name" value="ABC_MoxJ"/>
    <property type="match status" value="1"/>
</dbReference>
<accession>A0A6I3KJF2</accession>
<name>A0A6I3KJF2_9HYPH</name>
<evidence type="ECO:0000313" key="4">
    <source>
        <dbReference type="EMBL" id="MTD93877.1"/>
    </source>
</evidence>
<dbReference type="EMBL" id="WMBQ01000001">
    <property type="protein sequence ID" value="MTD93877.1"/>
    <property type="molecule type" value="Genomic_DNA"/>
</dbReference>
<organism evidence="4 5">
    <name type="scientific">Hyphomicrobium album</name>
    <dbReference type="NCBI Taxonomy" id="2665159"/>
    <lineage>
        <taxon>Bacteria</taxon>
        <taxon>Pseudomonadati</taxon>
        <taxon>Pseudomonadota</taxon>
        <taxon>Alphaproteobacteria</taxon>
        <taxon>Hyphomicrobiales</taxon>
        <taxon>Hyphomicrobiaceae</taxon>
        <taxon>Hyphomicrobium</taxon>
    </lineage>
</organism>
<evidence type="ECO:0000313" key="5">
    <source>
        <dbReference type="Proteomes" id="UP000440694"/>
    </source>
</evidence>
<proteinExistence type="predicted"/>
<sequence>MNMSFRSDQAAGVLLSTAVVLATLAGAARAAEEKAPEPADPSVLRICASEVEQPYSSRNGEGFENKIAKVLATAMDRKAKFVWTDKPAIYLVRDQLDKKSCDVVIGLDTGDPRVLTSKPYYRAPYVFVLPKDSKLDITSWDSEDLKKAERIGMAQDSPAQVMLEKLGLFNRNFNYMKSLIGFKSKRNQYVRVPPERLVGDVADGKAEVAVGFAPEVARYAKARSDALKLVVIPDNATRADGQHLPFHFDQSFAVRKDDAQLLADINTALEKVRPEIESILKEEGIPLDELKKTPEGRQG</sequence>
<keyword evidence="5" id="KW-1185">Reference proteome</keyword>
<protein>
    <submittedName>
        <fullName evidence="4">Methanol oxidation system protein MoxJ</fullName>
    </submittedName>
</protein>
<dbReference type="Gene3D" id="3.40.190.10">
    <property type="entry name" value="Periplasmic binding protein-like II"/>
    <property type="match status" value="2"/>
</dbReference>
<keyword evidence="1 2" id="KW-0732">Signal</keyword>
<dbReference type="GO" id="GO:0042597">
    <property type="term" value="C:periplasmic space"/>
    <property type="evidence" value="ECO:0007669"/>
    <property type="project" value="InterPro"/>
</dbReference>
<dbReference type="PANTHER" id="PTHR35936">
    <property type="entry name" value="MEMBRANE-BOUND LYTIC MUREIN TRANSGLYCOSYLASE F"/>
    <property type="match status" value="1"/>
</dbReference>
<dbReference type="PANTHER" id="PTHR35936:SF17">
    <property type="entry name" value="ARGININE-BINDING EXTRACELLULAR PROTEIN ARTP"/>
    <property type="match status" value="1"/>
</dbReference>
<evidence type="ECO:0000256" key="2">
    <source>
        <dbReference type="SAM" id="SignalP"/>
    </source>
</evidence>
<feature type="chain" id="PRO_5026325381" evidence="2">
    <location>
        <begin position="31"/>
        <end position="299"/>
    </location>
</feature>
<reference evidence="4 5" key="1">
    <citation type="submission" date="2019-11" db="EMBL/GenBank/DDBJ databases">
        <title>Identification of a novel strain.</title>
        <authorList>
            <person name="Xu Q."/>
            <person name="Wang G."/>
        </authorList>
    </citation>
    <scope>NUCLEOTIDE SEQUENCE [LARGE SCALE GENOMIC DNA]</scope>
    <source>
        <strain evidence="5">xq</strain>
    </source>
</reference>
<feature type="signal peptide" evidence="2">
    <location>
        <begin position="1"/>
        <end position="30"/>
    </location>
</feature>
<dbReference type="SUPFAM" id="SSF53850">
    <property type="entry name" value="Periplasmic binding protein-like II"/>
    <property type="match status" value="1"/>
</dbReference>
<gene>
    <name evidence="4" type="primary">moxJ</name>
    <name evidence="4" type="ORF">GIW81_05955</name>
</gene>
<dbReference type="AlphaFoldDB" id="A0A6I3KJF2"/>
<comment type="caution">
    <text evidence="4">The sequence shown here is derived from an EMBL/GenBank/DDBJ whole genome shotgun (WGS) entry which is preliminary data.</text>
</comment>
<dbReference type="Pfam" id="PF00497">
    <property type="entry name" value="SBP_bac_3"/>
    <property type="match status" value="1"/>
</dbReference>
<dbReference type="GO" id="GO:0046170">
    <property type="term" value="P:methanol catabolic process"/>
    <property type="evidence" value="ECO:0007669"/>
    <property type="project" value="InterPro"/>
</dbReference>
<dbReference type="InterPro" id="IPR022455">
    <property type="entry name" value="Methanol_oxidation_MoxJ"/>
</dbReference>
<dbReference type="SMART" id="SM00062">
    <property type="entry name" value="PBPb"/>
    <property type="match status" value="1"/>
</dbReference>
<feature type="domain" description="Solute-binding protein family 3/N-terminal" evidence="3">
    <location>
        <begin position="43"/>
        <end position="286"/>
    </location>
</feature>
<dbReference type="InterPro" id="IPR001638">
    <property type="entry name" value="Solute-binding_3/MltF_N"/>
</dbReference>